<dbReference type="EMBL" id="LT963413">
    <property type="protein sequence ID" value="SOS43084.1"/>
    <property type="molecule type" value="Genomic_DNA"/>
</dbReference>
<dbReference type="Proteomes" id="UP000238095">
    <property type="component" value="Plasmid PP4"/>
</dbReference>
<geneLocation type="plasmid" evidence="1">
    <name>PP4</name>
</geneLocation>
<accession>A0A2K4X461</accession>
<dbReference type="AlphaFoldDB" id="A0A2K4X461"/>
<reference evidence="1 2" key="1">
    <citation type="submission" date="2017-11" db="EMBL/GenBank/DDBJ databases">
        <authorList>
            <person name="Han C.G."/>
        </authorList>
    </citation>
    <scope>NUCLEOTIDE SEQUENCE [LARGE SCALE GENOMIC DNA]</scope>
    <source>
        <strain evidence="1">CFBP3840</strain>
        <plasmid evidence="2">Plasmid pp4</plasmid>
    </source>
</reference>
<protein>
    <submittedName>
        <fullName evidence="1">Uncharacterized protein</fullName>
    </submittedName>
</protein>
<keyword evidence="1" id="KW-0614">Plasmid</keyword>
<sequence>MLFSVDSVVFAEAGQLHARLLVHQLELLLVDRIQFRAIQRLEARIAKHLCSQVGIAQPSGQRFCDNKAVFKITEGCKCFHSVFSVNS</sequence>
<organism evidence="1 2">
    <name type="scientific">Pseudomonas syringae</name>
    <dbReference type="NCBI Taxonomy" id="317"/>
    <lineage>
        <taxon>Bacteria</taxon>
        <taxon>Pseudomonadati</taxon>
        <taxon>Pseudomonadota</taxon>
        <taxon>Gammaproteobacteria</taxon>
        <taxon>Pseudomonadales</taxon>
        <taxon>Pseudomonadaceae</taxon>
        <taxon>Pseudomonas</taxon>
    </lineage>
</organism>
<evidence type="ECO:0000313" key="1">
    <source>
        <dbReference type="EMBL" id="SOS43084.1"/>
    </source>
</evidence>
<evidence type="ECO:0000313" key="2">
    <source>
        <dbReference type="Proteomes" id="UP000238095"/>
    </source>
</evidence>
<gene>
    <name evidence="1" type="ORF">CFBP3840_P400056</name>
</gene>
<proteinExistence type="predicted"/>
<name>A0A2K4X461_PSESX</name>